<keyword evidence="2" id="KW-0547">Nucleotide-binding</keyword>
<dbReference type="InterPro" id="IPR017958">
    <property type="entry name" value="Gln-tRNA_amidoTrfase_suB_CS"/>
</dbReference>
<dbReference type="GO" id="GO:0032543">
    <property type="term" value="P:mitochondrial translation"/>
    <property type="evidence" value="ECO:0007669"/>
    <property type="project" value="TreeGrafter"/>
</dbReference>
<evidence type="ECO:0000259" key="5">
    <source>
        <dbReference type="Pfam" id="PF02934"/>
    </source>
</evidence>
<dbReference type="GO" id="GO:0030956">
    <property type="term" value="C:glutamyl-tRNA(Gln) amidotransferase complex"/>
    <property type="evidence" value="ECO:0007669"/>
    <property type="project" value="TreeGrafter"/>
</dbReference>
<dbReference type="InterPro" id="IPR006075">
    <property type="entry name" value="Asn/Gln-tRNA_Trfase_suB/E_cat"/>
</dbReference>
<dbReference type="GO" id="GO:0070681">
    <property type="term" value="P:glutaminyl-tRNAGln biosynthesis via transamidation"/>
    <property type="evidence" value="ECO:0007669"/>
    <property type="project" value="TreeGrafter"/>
</dbReference>
<dbReference type="AlphaFoldDB" id="A0A183GPH5"/>
<keyword evidence="3" id="KW-0067">ATP-binding</keyword>
<evidence type="ECO:0000313" key="7">
    <source>
        <dbReference type="WBParaSite" id="HPBE_0002459501-mRNA-1"/>
    </source>
</evidence>
<dbReference type="WBParaSite" id="HPBE_0002459501-mRNA-1">
    <property type="protein sequence ID" value="HPBE_0002459501-mRNA-1"/>
    <property type="gene ID" value="HPBE_0002459501"/>
</dbReference>
<accession>A0A183GPH5</accession>
<dbReference type="InterPro" id="IPR017959">
    <property type="entry name" value="Asn/Gln-tRNA_amidoTrfase_suB/E"/>
</dbReference>
<organism evidence="6 7">
    <name type="scientific">Heligmosomoides polygyrus</name>
    <name type="common">Parasitic roundworm</name>
    <dbReference type="NCBI Taxonomy" id="6339"/>
    <lineage>
        <taxon>Eukaryota</taxon>
        <taxon>Metazoa</taxon>
        <taxon>Ecdysozoa</taxon>
        <taxon>Nematoda</taxon>
        <taxon>Chromadorea</taxon>
        <taxon>Rhabditida</taxon>
        <taxon>Rhabditina</taxon>
        <taxon>Rhabditomorpha</taxon>
        <taxon>Strongyloidea</taxon>
        <taxon>Heligmosomidae</taxon>
        <taxon>Heligmosomoides</taxon>
    </lineage>
</organism>
<evidence type="ECO:0000256" key="1">
    <source>
        <dbReference type="ARBA" id="ARBA00022598"/>
    </source>
</evidence>
<dbReference type="GO" id="GO:0005524">
    <property type="term" value="F:ATP binding"/>
    <property type="evidence" value="ECO:0007669"/>
    <property type="project" value="UniProtKB-KW"/>
</dbReference>
<dbReference type="Pfam" id="PF02934">
    <property type="entry name" value="GatB_N"/>
    <property type="match status" value="1"/>
</dbReference>
<keyword evidence="4" id="KW-0648">Protein biosynthesis</keyword>
<evidence type="ECO:0000313" key="6">
    <source>
        <dbReference type="Proteomes" id="UP000050761"/>
    </source>
</evidence>
<dbReference type="InterPro" id="IPR014746">
    <property type="entry name" value="Gln_synth/guanido_kin_cat_dom"/>
</dbReference>
<reference evidence="7" key="1">
    <citation type="submission" date="2019-09" db="UniProtKB">
        <authorList>
            <consortium name="WormBaseParasite"/>
        </authorList>
    </citation>
    <scope>IDENTIFICATION</scope>
</reference>
<evidence type="ECO:0000256" key="3">
    <source>
        <dbReference type="ARBA" id="ARBA00022840"/>
    </source>
</evidence>
<dbReference type="PANTHER" id="PTHR11659:SF0">
    <property type="entry name" value="GLUTAMYL-TRNA(GLN) AMIDOTRANSFERASE SUBUNIT B, MITOCHONDRIAL"/>
    <property type="match status" value="1"/>
</dbReference>
<dbReference type="PANTHER" id="PTHR11659">
    <property type="entry name" value="GLUTAMYL-TRNA GLN AMIDOTRANSFERASE SUBUNIT B MITOCHONDRIAL AND PROKARYOTIC PET112-RELATED"/>
    <property type="match status" value="1"/>
</dbReference>
<dbReference type="GO" id="GO:0005739">
    <property type="term" value="C:mitochondrion"/>
    <property type="evidence" value="ECO:0007669"/>
    <property type="project" value="TreeGrafter"/>
</dbReference>
<keyword evidence="1" id="KW-0436">Ligase</keyword>
<feature type="domain" description="Aspartyl/Glutamyl-tRNA(Gln) amidotransferase subunit B/E catalytic" evidence="5">
    <location>
        <begin position="1"/>
        <end position="65"/>
    </location>
</feature>
<evidence type="ECO:0000256" key="4">
    <source>
        <dbReference type="ARBA" id="ARBA00022917"/>
    </source>
</evidence>
<proteinExistence type="predicted"/>
<keyword evidence="6" id="KW-1185">Reference proteome</keyword>
<evidence type="ECO:0000256" key="2">
    <source>
        <dbReference type="ARBA" id="ARBA00022741"/>
    </source>
</evidence>
<sequence length="67" mass="7306">LQLEQDSGKTIHYGSSSLIDLNRAGAPLVEVVSEPDFATALEATCFVQQLRLLLMHHGICRGEMHSA</sequence>
<dbReference type="Proteomes" id="UP000050761">
    <property type="component" value="Unassembled WGS sequence"/>
</dbReference>
<dbReference type="PROSITE" id="PS01234">
    <property type="entry name" value="GATB"/>
    <property type="match status" value="1"/>
</dbReference>
<protein>
    <submittedName>
        <fullName evidence="7">GatB_N domain-containing protein</fullName>
    </submittedName>
</protein>
<dbReference type="SUPFAM" id="SSF55931">
    <property type="entry name" value="Glutamine synthetase/guanido kinase"/>
    <property type="match status" value="1"/>
</dbReference>
<dbReference type="GO" id="GO:0050567">
    <property type="term" value="F:glutaminyl-tRNA synthase (glutamine-hydrolyzing) activity"/>
    <property type="evidence" value="ECO:0007669"/>
    <property type="project" value="TreeGrafter"/>
</dbReference>
<name>A0A183GPH5_HELPZ</name>